<dbReference type="Pfam" id="PF06695">
    <property type="entry name" value="Sm_multidrug_ex"/>
    <property type="match status" value="1"/>
</dbReference>
<feature type="transmembrane region" description="Helical" evidence="1">
    <location>
        <begin position="33"/>
        <end position="55"/>
    </location>
</feature>
<evidence type="ECO:0000313" key="4">
    <source>
        <dbReference type="EMBL" id="RGC05621.1"/>
    </source>
</evidence>
<dbReference type="EMBL" id="QVEZ01000004">
    <property type="protein sequence ID" value="RGC05621.1"/>
    <property type="molecule type" value="Genomic_DNA"/>
</dbReference>
<organism evidence="2 5">
    <name type="scientific">Faecalibacterium prausnitzii</name>
    <dbReference type="NCBI Taxonomy" id="853"/>
    <lineage>
        <taxon>Bacteria</taxon>
        <taxon>Bacillati</taxon>
        <taxon>Bacillota</taxon>
        <taxon>Clostridia</taxon>
        <taxon>Eubacteriales</taxon>
        <taxon>Oscillospiraceae</taxon>
        <taxon>Faecalibacterium</taxon>
    </lineage>
</organism>
<dbReference type="Proteomes" id="UP000261140">
    <property type="component" value="Unassembled WGS sequence"/>
</dbReference>
<gene>
    <name evidence="2" type="ORF">CHR61_01390</name>
    <name evidence="4" type="ORF">DW905_08360</name>
    <name evidence="3" type="ORF">DWZ89_11985</name>
</gene>
<proteinExistence type="predicted"/>
<dbReference type="AlphaFoldDB" id="A0A2A7BGQ1"/>
<accession>A0A2A7BGQ1</accession>
<dbReference type="RefSeq" id="WP_097769953.1">
    <property type="nucleotide sequence ID" value="NZ_DAWCSF010000060.1"/>
</dbReference>
<dbReference type="PANTHER" id="PTHR36007">
    <property type="entry name" value="TRANSPORT PROTEIN-RELATED"/>
    <property type="match status" value="1"/>
</dbReference>
<sequence length="161" mass="16914">MLKNYLMVFFVSMVPVIELRGAIPIGLGMGLPALPTYLVCVLGNMLPVPFIYLFARKFLIWGYHKPVIGPVCKFFITKGEKGGRKLEEKAGKGLTVALLLFVGIPLPGTGAWTGTLAASILDMKFKDVLIACMGGVLLAGIIMGLASAGLLGAVSGLFAAG</sequence>
<protein>
    <submittedName>
        <fullName evidence="2">Small multidrug export protein</fullName>
    </submittedName>
</protein>
<evidence type="ECO:0000313" key="5">
    <source>
        <dbReference type="Proteomes" id="UP000220438"/>
    </source>
</evidence>
<dbReference type="PANTHER" id="PTHR36007:SF2">
    <property type="entry name" value="TRANSPORT PROTEIN-RELATED"/>
    <property type="match status" value="1"/>
</dbReference>
<reference evidence="2 5" key="1">
    <citation type="journal article" date="2017" name="Front. Microbiol.">
        <title>New Insights into the Diversity of the Genus Faecalibacterium.</title>
        <authorList>
            <person name="Benevides L."/>
            <person name="Burman S."/>
            <person name="Martin R."/>
            <person name="Robert V."/>
            <person name="Thomas M."/>
            <person name="Miquel S."/>
            <person name="Chain F."/>
            <person name="Sokol H."/>
            <person name="Bermudez-Humaran L.G."/>
            <person name="Morrison M."/>
            <person name="Langella P."/>
            <person name="Azevedo V.A."/>
            <person name="Chatel J.M."/>
            <person name="Soares S."/>
        </authorList>
    </citation>
    <scope>NUCLEOTIDE SEQUENCE [LARGE SCALE GENOMIC DNA]</scope>
    <source>
        <strain evidence="2 5">AHMP21</strain>
    </source>
</reference>
<keyword evidence="1" id="KW-0472">Membrane</keyword>
<feature type="transmembrane region" description="Helical" evidence="1">
    <location>
        <begin position="7"/>
        <end position="27"/>
    </location>
</feature>
<dbReference type="InterPro" id="IPR009577">
    <property type="entry name" value="Sm_multidrug_ex"/>
</dbReference>
<keyword evidence="1" id="KW-0812">Transmembrane</keyword>
<feature type="transmembrane region" description="Helical" evidence="1">
    <location>
        <begin position="128"/>
        <end position="160"/>
    </location>
</feature>
<feature type="transmembrane region" description="Helical" evidence="1">
    <location>
        <begin position="90"/>
        <end position="108"/>
    </location>
</feature>
<dbReference type="EMBL" id="NOUW01000006">
    <property type="protein sequence ID" value="PDX90556.1"/>
    <property type="molecule type" value="Genomic_DNA"/>
</dbReference>
<name>A0A2A7BGQ1_9FIRM</name>
<reference evidence="6 7" key="2">
    <citation type="submission" date="2018-08" db="EMBL/GenBank/DDBJ databases">
        <title>A genome reference for cultivated species of the human gut microbiota.</title>
        <authorList>
            <person name="Zou Y."/>
            <person name="Xue W."/>
            <person name="Luo G."/>
        </authorList>
    </citation>
    <scope>NUCLEOTIDE SEQUENCE [LARGE SCALE GENOMIC DNA]</scope>
    <source>
        <strain evidence="3 7">AF36-11AT</strain>
        <strain evidence="4 6">AM42-11AC</strain>
    </source>
</reference>
<evidence type="ECO:0000313" key="3">
    <source>
        <dbReference type="EMBL" id="RGB69047.1"/>
    </source>
</evidence>
<dbReference type="EMBL" id="QVEQ01000014">
    <property type="protein sequence ID" value="RGB69047.1"/>
    <property type="molecule type" value="Genomic_DNA"/>
</dbReference>
<evidence type="ECO:0000313" key="2">
    <source>
        <dbReference type="EMBL" id="PDX90556.1"/>
    </source>
</evidence>
<evidence type="ECO:0000313" key="6">
    <source>
        <dbReference type="Proteomes" id="UP000261079"/>
    </source>
</evidence>
<keyword evidence="1" id="KW-1133">Transmembrane helix</keyword>
<comment type="caution">
    <text evidence="2">The sequence shown here is derived from an EMBL/GenBank/DDBJ whole genome shotgun (WGS) entry which is preliminary data.</text>
</comment>
<evidence type="ECO:0000313" key="7">
    <source>
        <dbReference type="Proteomes" id="UP000261140"/>
    </source>
</evidence>
<evidence type="ECO:0000256" key="1">
    <source>
        <dbReference type="SAM" id="Phobius"/>
    </source>
</evidence>
<dbReference type="Proteomes" id="UP000220438">
    <property type="component" value="Unassembled WGS sequence"/>
</dbReference>
<dbReference type="Proteomes" id="UP000261079">
    <property type="component" value="Unassembled WGS sequence"/>
</dbReference>